<dbReference type="PANTHER" id="PTHR41775">
    <property type="entry name" value="SECRETED PROTEIN-RELATED"/>
    <property type="match status" value="1"/>
</dbReference>
<dbReference type="EMBL" id="VBOZ01000008">
    <property type="protein sequence ID" value="TMQ66757.1"/>
    <property type="molecule type" value="Genomic_DNA"/>
</dbReference>
<evidence type="ECO:0000256" key="2">
    <source>
        <dbReference type="SAM" id="SignalP"/>
    </source>
</evidence>
<evidence type="ECO:0000259" key="3">
    <source>
        <dbReference type="Pfam" id="PF05547"/>
    </source>
</evidence>
<gene>
    <name evidence="4" type="ORF">E6K79_02300</name>
</gene>
<organism evidence="4 5">
    <name type="scientific">Eiseniibacteriota bacterium</name>
    <dbReference type="NCBI Taxonomy" id="2212470"/>
    <lineage>
        <taxon>Bacteria</taxon>
        <taxon>Candidatus Eiseniibacteriota</taxon>
    </lineage>
</organism>
<dbReference type="PANTHER" id="PTHR41775:SF1">
    <property type="entry name" value="PEPTIDASE M6-LIKE DOMAIN-CONTAINING PROTEIN"/>
    <property type="match status" value="1"/>
</dbReference>
<dbReference type="GO" id="GO:0006508">
    <property type="term" value="P:proteolysis"/>
    <property type="evidence" value="ECO:0007669"/>
    <property type="project" value="InterPro"/>
</dbReference>
<evidence type="ECO:0000313" key="4">
    <source>
        <dbReference type="EMBL" id="TMQ66757.1"/>
    </source>
</evidence>
<dbReference type="InterPro" id="IPR028994">
    <property type="entry name" value="Integrin_alpha_N"/>
</dbReference>
<sequence length="1137" mass="120448">MTTSRRVALRTLIVSFVGSQALSLGLASSVFAAQAPGRAPWRVTRGQVEAARTAPQRGQDAAARRLELRRAVPDHLGPVRHAPWITRGRMPLARSVMGRLQRSTAFAGVPDTVRVLGIRVDFNTDRLGSQTTTPDGRFDMRDGKAVGIAIDPPPHDRRFFLSHLEAMSRYWHKQSYGNLVVLYDVYPKGDSAAYRLGDTGDYGPWTLGSASYDQAQRFFKDAIRLADATDSIPFGAFDVVCLFHAGSDFQSDVAGNSPRDFPTFQIGLTDSVAVNGGAVGIHGGMVMPETEDQDGLYGALNGTMAHEFGHTQGLPDLYDINTFFPAVGVWSNMDSGYLLSTALQDEQSGAIVEASGVLPVSLDPWCKSVLWPDGVVKVDPGRSLTTSLRSSQLQNRLLRVPLGADEYLLVENRQADLNGDNTVYLDRDSTKQVILGPGFSSADPSDSLGDREYDFLLPGQGVLVWHVDETVICTPVNDSTFLCGPNANPDFGINSNPERRGLRLLEADGIEDIGNPKSSYFFGSPFDPYFIGNHTRLSDDTNPSSRTNDGARGHIDLRVQSVPGVEMTVSIDSDWRLSGWPVSAERALNGNAPTTGVFLRDGRRSVVASADSLIYGWMADGSSFYSSRTDGEWAALPSRIRGAVLFADSIFKGSAPTHGAGVVATGMDGNVYAFRPEARTDATSSPLIGWPPVLDTNAPSVTATTAPVLASSGAVIVGGSDGRIFAITPQDSAVVPLVAAICDTLIVGGFPVVSDVSSNLAVGRFTGAGGYQVAYALRNGTVRVVDQASKDPGRFQAHWNVGAPGFEPYLLGVDMDRAADRNLELVVVDPLRRRVHCYNLAGAELPGWPVYVPAGLPGPVAAGDLDGDGYPEIFAVDAQGYAHRWNRNGVEGLGWPVSLTRRYGPGAVGGSGSPIVGDVDGDGLPEALLPLENGILVALEADGRASAGWPISVPGGGDDTPLLLTLNGADMSPNPAGPAWLHLVAGGGFNGSLGGYQLAARADSALASGVGVSIRTPWPGFAGDRRRSSVLDDLNQGPLAASPPVLQPGSVYCYPNPARGDEIGVAYTLGAGVTEVIIRVLDPLGNEVSRVTPTPGPAENVAKIGLRNLASGVYLVRVEARRGGVKDVVFQKFAVVK</sequence>
<name>A0A538TT04_UNCEI</name>
<accession>A0A538TT04</accession>
<dbReference type="Pfam" id="PF05547">
    <property type="entry name" value="Peptidase_M6"/>
    <property type="match status" value="1"/>
</dbReference>
<dbReference type="Proteomes" id="UP000317691">
    <property type="component" value="Unassembled WGS sequence"/>
</dbReference>
<keyword evidence="1 2" id="KW-0732">Signal</keyword>
<reference evidence="4 5" key="1">
    <citation type="journal article" date="2019" name="Nat. Microbiol.">
        <title>Mediterranean grassland soil C-N compound turnover is dependent on rainfall and depth, and is mediated by genomically divergent microorganisms.</title>
        <authorList>
            <person name="Diamond S."/>
            <person name="Andeer P.F."/>
            <person name="Li Z."/>
            <person name="Crits-Christoph A."/>
            <person name="Burstein D."/>
            <person name="Anantharaman K."/>
            <person name="Lane K.R."/>
            <person name="Thomas B.C."/>
            <person name="Pan C."/>
            <person name="Northen T.R."/>
            <person name="Banfield J.F."/>
        </authorList>
    </citation>
    <scope>NUCLEOTIDE SEQUENCE [LARGE SCALE GENOMIC DNA]</scope>
    <source>
        <strain evidence="4">WS_9</strain>
    </source>
</reference>
<dbReference type="AlphaFoldDB" id="A0A538TT04"/>
<dbReference type="SUPFAM" id="SSF69318">
    <property type="entry name" value="Integrin alpha N-terminal domain"/>
    <property type="match status" value="1"/>
</dbReference>
<dbReference type="GO" id="GO:0008233">
    <property type="term" value="F:peptidase activity"/>
    <property type="evidence" value="ECO:0007669"/>
    <property type="project" value="InterPro"/>
</dbReference>
<proteinExistence type="predicted"/>
<evidence type="ECO:0000313" key="5">
    <source>
        <dbReference type="Proteomes" id="UP000317691"/>
    </source>
</evidence>
<evidence type="ECO:0000256" key="1">
    <source>
        <dbReference type="ARBA" id="ARBA00022729"/>
    </source>
</evidence>
<protein>
    <recommendedName>
        <fullName evidence="3">Peptidase M6-like domain-containing protein</fullName>
    </recommendedName>
</protein>
<dbReference type="InterPro" id="IPR013517">
    <property type="entry name" value="FG-GAP"/>
</dbReference>
<feature type="signal peptide" evidence="2">
    <location>
        <begin position="1"/>
        <end position="32"/>
    </location>
</feature>
<dbReference type="InterPro" id="IPR008757">
    <property type="entry name" value="Peptidase_M6-like_domain"/>
</dbReference>
<feature type="chain" id="PRO_5021769366" description="Peptidase M6-like domain-containing protein" evidence="2">
    <location>
        <begin position="33"/>
        <end position="1137"/>
    </location>
</feature>
<feature type="domain" description="Peptidase M6-like" evidence="3">
    <location>
        <begin position="301"/>
        <end position="343"/>
    </location>
</feature>
<comment type="caution">
    <text evidence="4">The sequence shown here is derived from an EMBL/GenBank/DDBJ whole genome shotgun (WGS) entry which is preliminary data.</text>
</comment>
<dbReference type="SUPFAM" id="SSF55486">
    <property type="entry name" value="Metalloproteases ('zincins'), catalytic domain"/>
    <property type="match status" value="1"/>
</dbReference>
<dbReference type="Pfam" id="PF13517">
    <property type="entry name" value="FG-GAP_3"/>
    <property type="match status" value="1"/>
</dbReference>